<gene>
    <name evidence="1" type="ORF">HYS17_04515</name>
</gene>
<sequence length="136" mass="15164">MPLMTSGVQALAVPTTLRADAPDTIPFKVINHAIEPSGETVLTVDARTIGDNKWAIAFDKVTKAAIMMPGKDANSTCPYIKLDQYQYTIEQTRKGFYEFQIKTKVSSEDSQLARDNQCLVVDLPSSRKIKWKDDPN</sequence>
<evidence type="ECO:0000313" key="1">
    <source>
        <dbReference type="EMBL" id="QQG37033.1"/>
    </source>
</evidence>
<organism evidence="1 2">
    <name type="scientific">Micavibrio aeruginosavorus</name>
    <dbReference type="NCBI Taxonomy" id="349221"/>
    <lineage>
        <taxon>Bacteria</taxon>
        <taxon>Pseudomonadati</taxon>
        <taxon>Bdellovibrionota</taxon>
        <taxon>Bdellovibrionia</taxon>
        <taxon>Bdellovibrionales</taxon>
        <taxon>Pseudobdellovibrionaceae</taxon>
        <taxon>Micavibrio</taxon>
    </lineage>
</organism>
<proteinExistence type="predicted"/>
<dbReference type="Proteomes" id="UP000595362">
    <property type="component" value="Chromosome"/>
</dbReference>
<name>A0A7T5R3S5_9BACT</name>
<reference evidence="1 2" key="1">
    <citation type="submission" date="2020-07" db="EMBL/GenBank/DDBJ databases">
        <title>Huge and variable diversity of episymbiotic CPR bacteria and DPANN archaea in groundwater ecosystems.</title>
        <authorList>
            <person name="He C.Y."/>
            <person name="Keren R."/>
            <person name="Whittaker M."/>
            <person name="Farag I.F."/>
            <person name="Doudna J."/>
            <person name="Cate J.H.D."/>
            <person name="Banfield J.F."/>
        </authorList>
    </citation>
    <scope>NUCLEOTIDE SEQUENCE [LARGE SCALE GENOMIC DNA]</scope>
    <source>
        <strain evidence="1">NC_groundwater_70_Ag_B-0.1um_54_66</strain>
    </source>
</reference>
<accession>A0A7T5R3S5</accession>
<evidence type="ECO:0000313" key="2">
    <source>
        <dbReference type="Proteomes" id="UP000595362"/>
    </source>
</evidence>
<dbReference type="AlphaFoldDB" id="A0A7T5R3S5"/>
<protein>
    <submittedName>
        <fullName evidence="1">Uncharacterized protein</fullName>
    </submittedName>
</protein>
<dbReference type="EMBL" id="CP066681">
    <property type="protein sequence ID" value="QQG37033.1"/>
    <property type="molecule type" value="Genomic_DNA"/>
</dbReference>